<dbReference type="PANTHER" id="PTHR34339">
    <property type="entry name" value="STIMULATOR OF INTERFERON GENES PROTEIN"/>
    <property type="match status" value="1"/>
</dbReference>
<sequence>MADGAAAGMGPARSYAFFVSLVIIFMLVLIFTKPSKEIGVQVAATAMIVLLVMAGRQCCYLLCDLHRLQGKSASGILNAAVECFQLPRTTWLVILTCTILSFLTVYEDPNELSATLKRQGHVHFLVAFITMLCVWEPSQMEQQYELGHLGSLHVGENLAWAYAFNYLTVLTDPCSRVHDRSLCSLLERMTQYEQDNDVVLAVKKLIILMPRSCYIEPELGVGGDDDIEVANHMDELKISRAGTRERKYTNTVYKIRNGDDSPVRPLYD</sequence>
<evidence type="ECO:0000313" key="3">
    <source>
        <dbReference type="EMBL" id="NOV41956.1"/>
    </source>
</evidence>
<dbReference type="EMBL" id="GHWJ01009219">
    <property type="protein sequence ID" value="NOV41956.1"/>
    <property type="molecule type" value="Transcribed_RNA"/>
</dbReference>
<feature type="domain" description="STING ligand-binding" evidence="2">
    <location>
        <begin position="154"/>
        <end position="262"/>
    </location>
</feature>
<dbReference type="VEuPathDB" id="VectorBase:LOC119174089"/>
<dbReference type="InterPro" id="IPR029158">
    <property type="entry name" value="STING"/>
</dbReference>
<dbReference type="AlphaFoldDB" id="A0A6M2D7I3"/>
<reference evidence="3" key="1">
    <citation type="submission" date="2019-09" db="EMBL/GenBank/DDBJ databases">
        <title>Organ-specific transcriptomic study of the physiology of the cattle tick, Rhipicephalus microplus.</title>
        <authorList>
            <person name="Tirloni L."/>
            <person name="Braz G."/>
            <person name="Gandara A.C.P."/>
            <person name="Sabadin G.A."/>
            <person name="da Silva R.M."/>
            <person name="Guizzo M.G."/>
            <person name="Machado J.A."/>
            <person name="Costa E.P."/>
            <person name="Gomes H.F."/>
            <person name="Moraes J."/>
            <person name="Mota M.B.S."/>
            <person name="Mesquita R.D."/>
            <person name="Alvarenga P.H."/>
            <person name="Alves F."/>
            <person name="Seixas A."/>
            <person name="da Fonseca R.N."/>
            <person name="Fogaca A."/>
            <person name="Logullo C."/>
            <person name="Tanaka A."/>
            <person name="Daffre S."/>
            <person name="Termignoni C."/>
            <person name="Vaz I.S.Jr."/>
            <person name="Oliveira P.L."/>
            <person name="Ribeiro J.M."/>
        </authorList>
    </citation>
    <scope>NUCLEOTIDE SEQUENCE</scope>
    <source>
        <strain evidence="3">Porto Alegre</strain>
    </source>
</reference>
<dbReference type="Pfam" id="PF15009">
    <property type="entry name" value="STING_LBD"/>
    <property type="match status" value="1"/>
</dbReference>
<dbReference type="GO" id="GO:0032481">
    <property type="term" value="P:positive regulation of type I interferon production"/>
    <property type="evidence" value="ECO:0007669"/>
    <property type="project" value="InterPro"/>
</dbReference>
<proteinExistence type="predicted"/>
<dbReference type="Gene3D" id="3.40.50.12100">
    <property type="entry name" value="Stimulator of interferon genes protein"/>
    <property type="match status" value="1"/>
</dbReference>
<accession>A0A6M2D7I3</accession>
<dbReference type="GO" id="GO:0035438">
    <property type="term" value="F:cyclic-di-GMP binding"/>
    <property type="evidence" value="ECO:0007669"/>
    <property type="project" value="TreeGrafter"/>
</dbReference>
<dbReference type="GO" id="GO:0002218">
    <property type="term" value="P:activation of innate immune response"/>
    <property type="evidence" value="ECO:0007669"/>
    <property type="project" value="InterPro"/>
</dbReference>
<dbReference type="InterPro" id="IPR038623">
    <property type="entry name" value="STING_C_sf"/>
</dbReference>
<organism evidence="3">
    <name type="scientific">Rhipicephalus microplus</name>
    <name type="common">Cattle tick</name>
    <name type="synonym">Boophilus microplus</name>
    <dbReference type="NCBI Taxonomy" id="6941"/>
    <lineage>
        <taxon>Eukaryota</taxon>
        <taxon>Metazoa</taxon>
        <taxon>Ecdysozoa</taxon>
        <taxon>Arthropoda</taxon>
        <taxon>Chelicerata</taxon>
        <taxon>Arachnida</taxon>
        <taxon>Acari</taxon>
        <taxon>Parasitiformes</taxon>
        <taxon>Ixodida</taxon>
        <taxon>Ixodoidea</taxon>
        <taxon>Ixodidae</taxon>
        <taxon>Rhipicephalinae</taxon>
        <taxon>Rhipicephalus</taxon>
        <taxon>Boophilus</taxon>
    </lineage>
</organism>
<dbReference type="GO" id="GO:0061709">
    <property type="term" value="P:reticulophagy"/>
    <property type="evidence" value="ECO:0007669"/>
    <property type="project" value="TreeGrafter"/>
</dbReference>
<evidence type="ECO:0000259" key="2">
    <source>
        <dbReference type="Pfam" id="PF15009"/>
    </source>
</evidence>
<feature type="transmembrane region" description="Helical" evidence="1">
    <location>
        <begin position="38"/>
        <end position="63"/>
    </location>
</feature>
<dbReference type="GO" id="GO:0061507">
    <property type="term" value="F:2',3'-cyclic GMP-AMP binding"/>
    <property type="evidence" value="ECO:0007669"/>
    <property type="project" value="TreeGrafter"/>
</dbReference>
<feature type="transmembrane region" description="Helical" evidence="1">
    <location>
        <begin position="12"/>
        <end position="32"/>
    </location>
</feature>
<dbReference type="GO" id="GO:0016239">
    <property type="term" value="P:positive regulation of macroautophagy"/>
    <property type="evidence" value="ECO:0007669"/>
    <property type="project" value="TreeGrafter"/>
</dbReference>
<dbReference type="GO" id="GO:0045087">
    <property type="term" value="P:innate immune response"/>
    <property type="evidence" value="ECO:0007669"/>
    <property type="project" value="TreeGrafter"/>
</dbReference>
<evidence type="ECO:0000256" key="1">
    <source>
        <dbReference type="SAM" id="Phobius"/>
    </source>
</evidence>
<dbReference type="GO" id="GO:0005776">
    <property type="term" value="C:autophagosome"/>
    <property type="evidence" value="ECO:0007669"/>
    <property type="project" value="TreeGrafter"/>
</dbReference>
<dbReference type="InterPro" id="IPR055432">
    <property type="entry name" value="STING_LBD"/>
</dbReference>
<protein>
    <submittedName>
        <fullName evidence="3">Putative transmembrane protein</fullName>
    </submittedName>
</protein>
<dbReference type="PANTHER" id="PTHR34339:SF1">
    <property type="entry name" value="STIMULATOR OF INTERFERON GENES PROTEIN"/>
    <property type="match status" value="1"/>
</dbReference>
<dbReference type="GO" id="GO:0005789">
    <property type="term" value="C:endoplasmic reticulum membrane"/>
    <property type="evidence" value="ECO:0007669"/>
    <property type="project" value="TreeGrafter"/>
</dbReference>
<dbReference type="GO" id="GO:0000045">
    <property type="term" value="P:autophagosome assembly"/>
    <property type="evidence" value="ECO:0007669"/>
    <property type="project" value="TreeGrafter"/>
</dbReference>
<name>A0A6M2D7I3_RHIMP</name>
<dbReference type="OrthoDB" id="6053839at2759"/>
<keyword evidence="1" id="KW-1133">Transmembrane helix</keyword>
<keyword evidence="1" id="KW-0472">Membrane</keyword>
<keyword evidence="1 3" id="KW-0812">Transmembrane</keyword>